<proteinExistence type="predicted"/>
<name>A0A6N2L8Y5_SALVM</name>
<gene>
    <name evidence="1" type="ORF">SVIM_LOCUS181392</name>
</gene>
<sequence>MRKEDTIRYPSKFLSIFKSTEFNEGDACEFEVIREAVRRRDTAAHWTQPDTNKHRSEVPMDVVVFIDDSISLNQYMPSDN</sequence>
<organism evidence="1">
    <name type="scientific">Salix viminalis</name>
    <name type="common">Common osier</name>
    <name type="synonym">Basket willow</name>
    <dbReference type="NCBI Taxonomy" id="40686"/>
    <lineage>
        <taxon>Eukaryota</taxon>
        <taxon>Viridiplantae</taxon>
        <taxon>Streptophyta</taxon>
        <taxon>Embryophyta</taxon>
        <taxon>Tracheophyta</taxon>
        <taxon>Spermatophyta</taxon>
        <taxon>Magnoliopsida</taxon>
        <taxon>eudicotyledons</taxon>
        <taxon>Gunneridae</taxon>
        <taxon>Pentapetalae</taxon>
        <taxon>rosids</taxon>
        <taxon>fabids</taxon>
        <taxon>Malpighiales</taxon>
        <taxon>Salicaceae</taxon>
        <taxon>Saliceae</taxon>
        <taxon>Salix</taxon>
    </lineage>
</organism>
<dbReference type="EMBL" id="CAADRP010001112">
    <property type="protein sequence ID" value="VFU36268.1"/>
    <property type="molecule type" value="Genomic_DNA"/>
</dbReference>
<reference evidence="1" key="1">
    <citation type="submission" date="2019-03" db="EMBL/GenBank/DDBJ databases">
        <authorList>
            <person name="Mank J."/>
            <person name="Almeida P."/>
        </authorList>
    </citation>
    <scope>NUCLEOTIDE SEQUENCE</scope>
    <source>
        <strain evidence="1">78183</strain>
    </source>
</reference>
<dbReference type="AlphaFoldDB" id="A0A6N2L8Y5"/>
<protein>
    <submittedName>
        <fullName evidence="1">Uncharacterized protein</fullName>
    </submittedName>
</protein>
<accession>A0A6N2L8Y5</accession>
<evidence type="ECO:0000313" key="1">
    <source>
        <dbReference type="EMBL" id="VFU36268.1"/>
    </source>
</evidence>